<comment type="caution">
    <text evidence="1">The sequence shown here is derived from an EMBL/GenBank/DDBJ whole genome shotgun (WGS) entry which is preliminary data.</text>
</comment>
<proteinExistence type="predicted"/>
<evidence type="ECO:0000313" key="1">
    <source>
        <dbReference type="EMBL" id="MDN4604096.1"/>
    </source>
</evidence>
<dbReference type="Proteomes" id="UP001174205">
    <property type="component" value="Unassembled WGS sequence"/>
</dbReference>
<gene>
    <name evidence="1" type="ORF">P5G61_22840</name>
</gene>
<name>A0ABT8JHR2_9BACL</name>
<protein>
    <submittedName>
        <fullName evidence="1">Uncharacterized protein</fullName>
    </submittedName>
</protein>
<evidence type="ECO:0000313" key="2">
    <source>
        <dbReference type="Proteomes" id="UP001174205"/>
    </source>
</evidence>
<reference evidence="1" key="1">
    <citation type="submission" date="2023-03" db="EMBL/GenBank/DDBJ databases">
        <title>MT1 and MT2 Draft Genomes of Novel Species.</title>
        <authorList>
            <person name="Venkateswaran K."/>
        </authorList>
    </citation>
    <scope>NUCLEOTIDE SEQUENCE</scope>
    <source>
        <strain evidence="1">F6_3S_P_1C</strain>
    </source>
</reference>
<dbReference type="EMBL" id="JAROCD010000012">
    <property type="protein sequence ID" value="MDN4604096.1"/>
    <property type="molecule type" value="Genomic_DNA"/>
</dbReference>
<accession>A0ABT8JHR2</accession>
<keyword evidence="2" id="KW-1185">Reference proteome</keyword>
<organism evidence="1 2">
    <name type="scientific">Paenibacillus vandeheii</name>
    <dbReference type="NCBI Taxonomy" id="3035917"/>
    <lineage>
        <taxon>Bacteria</taxon>
        <taxon>Bacillati</taxon>
        <taxon>Bacillota</taxon>
        <taxon>Bacilli</taxon>
        <taxon>Bacillales</taxon>
        <taxon>Paenibacillaceae</taxon>
        <taxon>Paenibacillus</taxon>
    </lineage>
</organism>
<dbReference type="RefSeq" id="WP_301248513.1">
    <property type="nucleotide sequence ID" value="NZ_JAROCD010000012.1"/>
</dbReference>
<sequence length="48" mass="5761">MPRPLYDANMQSCVVFVLGRIRKEGEDYVIWFIRKFHIMGYDVPVEKI</sequence>